<evidence type="ECO:0000313" key="1">
    <source>
        <dbReference type="EMBL" id="MQX07639.1"/>
    </source>
</evidence>
<protein>
    <submittedName>
        <fullName evidence="1">IS110 family transposase</fullName>
    </submittedName>
</protein>
<feature type="non-terminal residue" evidence="1">
    <location>
        <position position="1"/>
    </location>
</feature>
<evidence type="ECO:0000313" key="2">
    <source>
        <dbReference type="Proteomes" id="UP000466694"/>
    </source>
</evidence>
<dbReference type="Proteomes" id="UP000466694">
    <property type="component" value="Unassembled WGS sequence"/>
</dbReference>
<dbReference type="AlphaFoldDB" id="A0A844A3D6"/>
<accession>A0A844A3D6</accession>
<proteinExistence type="predicted"/>
<comment type="caution">
    <text evidence="1">The sequence shown here is derived from an EMBL/GenBank/DDBJ whole genome shotgun (WGS) entry which is preliminary data.</text>
</comment>
<organism evidence="1 2">
    <name type="scientific">Rhizobium fredii</name>
    <name type="common">Sinorhizobium fredii</name>
    <dbReference type="NCBI Taxonomy" id="380"/>
    <lineage>
        <taxon>Bacteria</taxon>
        <taxon>Pseudomonadati</taxon>
        <taxon>Pseudomonadota</taxon>
        <taxon>Alphaproteobacteria</taxon>
        <taxon>Hyphomicrobiales</taxon>
        <taxon>Rhizobiaceae</taxon>
        <taxon>Sinorhizobium/Ensifer group</taxon>
        <taxon>Sinorhizobium</taxon>
    </lineage>
</organism>
<name>A0A844A3D6_RHIFR</name>
<gene>
    <name evidence="1" type="ORF">GHK48_04765</name>
</gene>
<dbReference type="EMBL" id="WISZ01000057">
    <property type="protein sequence ID" value="MQX07639.1"/>
    <property type="molecule type" value="Genomic_DNA"/>
</dbReference>
<reference evidence="1 2" key="1">
    <citation type="journal article" date="2013" name="Genome Biol.">
        <title>Comparative genomics of the core and accessory genomes of 48 Sinorhizobium strains comprising five genospecies.</title>
        <authorList>
            <person name="Sugawara M."/>
            <person name="Epstein B."/>
            <person name="Badgley B.D."/>
            <person name="Unno T."/>
            <person name="Xu L."/>
            <person name="Reese J."/>
            <person name="Gyaneshwar P."/>
            <person name="Denny R."/>
            <person name="Mudge J."/>
            <person name="Bharti A.K."/>
            <person name="Farmer A.D."/>
            <person name="May G.D."/>
            <person name="Woodward J.E."/>
            <person name="Medigue C."/>
            <person name="Vallenet D."/>
            <person name="Lajus A."/>
            <person name="Rouy Z."/>
            <person name="Martinez-Vaz B."/>
            <person name="Tiffin P."/>
            <person name="Young N.D."/>
            <person name="Sadowsky M.J."/>
        </authorList>
    </citation>
    <scope>NUCLEOTIDE SEQUENCE [LARGE SCALE GENOMIC DNA]</scope>
    <source>
        <strain evidence="1 2">USDA205</strain>
    </source>
</reference>
<sequence>WLVALLARRPFKVVAIALANKMARIIWALLTKGGTYRGLESSAASS</sequence>